<comment type="caution">
    <text evidence="10">The sequence shown here is derived from an EMBL/GenBank/DDBJ whole genome shotgun (WGS) entry which is preliminary data.</text>
</comment>
<comment type="subunit">
    <text evidence="3">Tetramer of two alpha and two beta chains.</text>
</comment>
<dbReference type="InterPro" id="IPR013785">
    <property type="entry name" value="Aldolase_TIM"/>
</dbReference>
<keyword evidence="6" id="KW-0822">Tryptophan biosynthesis</keyword>
<dbReference type="CDD" id="cd04724">
    <property type="entry name" value="Tryptophan_synthase_alpha"/>
    <property type="match status" value="1"/>
</dbReference>
<organism evidence="10">
    <name type="scientific">marine sediment metagenome</name>
    <dbReference type="NCBI Taxonomy" id="412755"/>
    <lineage>
        <taxon>unclassified sequences</taxon>
        <taxon>metagenomes</taxon>
        <taxon>ecological metagenomes</taxon>
    </lineage>
</organism>
<dbReference type="SUPFAM" id="SSF51366">
    <property type="entry name" value="Ribulose-phoshate binding barrel"/>
    <property type="match status" value="1"/>
</dbReference>
<accession>A0A0F9G094</accession>
<keyword evidence="5" id="KW-0028">Amino-acid biosynthesis</keyword>
<evidence type="ECO:0000256" key="2">
    <source>
        <dbReference type="ARBA" id="ARBA00004733"/>
    </source>
</evidence>
<evidence type="ECO:0000256" key="5">
    <source>
        <dbReference type="ARBA" id="ARBA00022605"/>
    </source>
</evidence>
<protein>
    <recommendedName>
        <fullName evidence="4">tryptophan synthase</fullName>
        <ecNumber evidence="4">4.2.1.20</ecNumber>
    </recommendedName>
</protein>
<comment type="catalytic activity">
    <reaction evidence="9">
        <text>(1S,2R)-1-C-(indol-3-yl)glycerol 3-phosphate + L-serine = D-glyceraldehyde 3-phosphate + L-tryptophan + H2O</text>
        <dbReference type="Rhea" id="RHEA:10532"/>
        <dbReference type="ChEBI" id="CHEBI:15377"/>
        <dbReference type="ChEBI" id="CHEBI:33384"/>
        <dbReference type="ChEBI" id="CHEBI:57912"/>
        <dbReference type="ChEBI" id="CHEBI:58866"/>
        <dbReference type="ChEBI" id="CHEBI:59776"/>
        <dbReference type="EC" id="4.2.1.20"/>
    </reaction>
</comment>
<dbReference type="UniPathway" id="UPA00035">
    <property type="reaction ID" value="UER00044"/>
</dbReference>
<dbReference type="InterPro" id="IPR002028">
    <property type="entry name" value="Trp_synthase_suA"/>
</dbReference>
<evidence type="ECO:0000256" key="3">
    <source>
        <dbReference type="ARBA" id="ARBA00011270"/>
    </source>
</evidence>
<dbReference type="PANTHER" id="PTHR43406">
    <property type="entry name" value="TRYPTOPHAN SYNTHASE, ALPHA CHAIN"/>
    <property type="match status" value="1"/>
</dbReference>
<dbReference type="HAMAP" id="MF_00131">
    <property type="entry name" value="Trp_synth_alpha"/>
    <property type="match status" value="1"/>
</dbReference>
<dbReference type="Gene3D" id="3.20.20.70">
    <property type="entry name" value="Aldolase class I"/>
    <property type="match status" value="1"/>
</dbReference>
<evidence type="ECO:0000256" key="4">
    <source>
        <dbReference type="ARBA" id="ARBA00012043"/>
    </source>
</evidence>
<reference evidence="10" key="1">
    <citation type="journal article" date="2015" name="Nature">
        <title>Complex archaea that bridge the gap between prokaryotes and eukaryotes.</title>
        <authorList>
            <person name="Spang A."/>
            <person name="Saw J.H."/>
            <person name="Jorgensen S.L."/>
            <person name="Zaremba-Niedzwiedzka K."/>
            <person name="Martijn J."/>
            <person name="Lind A.E."/>
            <person name="van Eijk R."/>
            <person name="Schleper C."/>
            <person name="Guy L."/>
            <person name="Ettema T.J."/>
        </authorList>
    </citation>
    <scope>NUCLEOTIDE SEQUENCE</scope>
</reference>
<evidence type="ECO:0000313" key="10">
    <source>
        <dbReference type="EMBL" id="KKL92114.1"/>
    </source>
</evidence>
<evidence type="ECO:0000256" key="7">
    <source>
        <dbReference type="ARBA" id="ARBA00023141"/>
    </source>
</evidence>
<evidence type="ECO:0000256" key="6">
    <source>
        <dbReference type="ARBA" id="ARBA00022822"/>
    </source>
</evidence>
<dbReference type="FunFam" id="3.20.20.70:FF:000037">
    <property type="entry name" value="Tryptophan synthase alpha chain"/>
    <property type="match status" value="1"/>
</dbReference>
<gene>
    <name evidence="10" type="ORF">LCGC14_1887910</name>
</gene>
<dbReference type="NCBIfam" id="TIGR00262">
    <property type="entry name" value="trpA"/>
    <property type="match status" value="1"/>
</dbReference>
<sequence length="259" mass="27549">MELRGAGRKTLLPFVTAGYPDLETTEALLADMEARGLRIAELGIPFSDPIADGPTIQASYTDALAAGVTVEDILAMVRRYRSGGGGMALVAMVSYSIVYKRGPEEFLASLAECGFDGLIVPDLPVEEAAGLERLAAADGLANVMLIAPTSPPERRVEIMRHSRGFIYYISVAGITGERDTLPEETIQAVAELRGHTETPICVGFGISNPETVAYVCDVADGAIVGSAIIRRITDARDKPRDQLVAEVGGFVSRLLEPIA</sequence>
<dbReference type="AlphaFoldDB" id="A0A0F9G094"/>
<dbReference type="InterPro" id="IPR011060">
    <property type="entry name" value="RibuloseP-bd_barrel"/>
</dbReference>
<dbReference type="EMBL" id="LAZR01019554">
    <property type="protein sequence ID" value="KKL92114.1"/>
    <property type="molecule type" value="Genomic_DNA"/>
</dbReference>
<dbReference type="GO" id="GO:0005829">
    <property type="term" value="C:cytosol"/>
    <property type="evidence" value="ECO:0007669"/>
    <property type="project" value="TreeGrafter"/>
</dbReference>
<proteinExistence type="inferred from homology"/>
<name>A0A0F9G094_9ZZZZ</name>
<comment type="pathway">
    <text evidence="2">Amino-acid biosynthesis; L-tryptophan biosynthesis; L-tryptophan from chorismate: step 5/5.</text>
</comment>
<evidence type="ECO:0000256" key="9">
    <source>
        <dbReference type="ARBA" id="ARBA00049047"/>
    </source>
</evidence>
<dbReference type="GO" id="GO:0004834">
    <property type="term" value="F:tryptophan synthase activity"/>
    <property type="evidence" value="ECO:0007669"/>
    <property type="project" value="UniProtKB-EC"/>
</dbReference>
<keyword evidence="8" id="KW-0456">Lyase</keyword>
<comment type="function">
    <text evidence="1">The alpha subunit is responsible for the aldol cleavage of indoleglycerol phosphate to indole and glyceraldehyde 3-phosphate.</text>
</comment>
<evidence type="ECO:0000256" key="8">
    <source>
        <dbReference type="ARBA" id="ARBA00023239"/>
    </source>
</evidence>
<keyword evidence="7" id="KW-0057">Aromatic amino acid biosynthesis</keyword>
<dbReference type="EC" id="4.2.1.20" evidence="4"/>
<evidence type="ECO:0000256" key="1">
    <source>
        <dbReference type="ARBA" id="ARBA00003365"/>
    </source>
</evidence>
<dbReference type="PANTHER" id="PTHR43406:SF1">
    <property type="entry name" value="TRYPTOPHAN SYNTHASE ALPHA CHAIN, CHLOROPLASTIC"/>
    <property type="match status" value="1"/>
</dbReference>
<dbReference type="Pfam" id="PF00290">
    <property type="entry name" value="Trp_syntA"/>
    <property type="match status" value="1"/>
</dbReference>